<proteinExistence type="predicted"/>
<evidence type="ECO:0000313" key="1">
    <source>
        <dbReference type="EMBL" id="ACM28538.1"/>
    </source>
</evidence>
<reference evidence="1 2" key="1">
    <citation type="journal article" date="2009" name="J. Bacteriol.">
        <title>Genome sequences of three Agrobacterium biovars help elucidate the evolution of multichromosome genomes in bacteria.</title>
        <authorList>
            <person name="Slater S.C."/>
            <person name="Goldman B.S."/>
            <person name="Goodner B."/>
            <person name="Setubal J.C."/>
            <person name="Farrand S.K."/>
            <person name="Nester E.W."/>
            <person name="Burr T.J."/>
            <person name="Banta L."/>
            <person name="Dickerman A.W."/>
            <person name="Paulsen I."/>
            <person name="Otten L."/>
            <person name="Suen G."/>
            <person name="Welch R."/>
            <person name="Almeida N.F."/>
            <person name="Arnold F."/>
            <person name="Burton O.T."/>
            <person name="Du Z."/>
            <person name="Ewing A."/>
            <person name="Godsy E."/>
            <person name="Heisel S."/>
            <person name="Houmiel K.L."/>
            <person name="Jhaveri J."/>
            <person name="Lu J."/>
            <person name="Miller N.M."/>
            <person name="Norton S."/>
            <person name="Chen Q."/>
            <person name="Phoolcharoen W."/>
            <person name="Ohlin V."/>
            <person name="Ondrusek D."/>
            <person name="Pride N."/>
            <person name="Stricklin S.L."/>
            <person name="Sun J."/>
            <person name="Wheeler C."/>
            <person name="Wilson L."/>
            <person name="Zhu H."/>
            <person name="Wood D.W."/>
        </authorList>
    </citation>
    <scope>NUCLEOTIDE SEQUENCE [LARGE SCALE GENOMIC DNA]</scope>
    <source>
        <strain evidence="2">K84 / ATCC BAA-868</strain>
    </source>
</reference>
<dbReference type="Proteomes" id="UP000001600">
    <property type="component" value="Chromosome 1"/>
</dbReference>
<dbReference type="EMBL" id="CP000628">
    <property type="protein sequence ID" value="ACM28538.1"/>
    <property type="molecule type" value="Genomic_DNA"/>
</dbReference>
<dbReference type="HOGENOM" id="CLU_2821535_0_0_5"/>
<dbReference type="KEGG" id="ara:Arad_4981"/>
<sequence>MTINANTASVARCRFIGHEVIRYAREVTFRSPIVTDKYNGFQSTSTMTILIDRFGNLVTAIPGRVQ</sequence>
<dbReference type="AlphaFoldDB" id="B9JGM5"/>
<protein>
    <submittedName>
        <fullName evidence="1">Uncharacterized protein</fullName>
    </submittedName>
</protein>
<evidence type="ECO:0000313" key="2">
    <source>
        <dbReference type="Proteomes" id="UP000001600"/>
    </source>
</evidence>
<accession>B9JGM5</accession>
<gene>
    <name evidence="1" type="ordered locus">Arad_4981</name>
</gene>
<name>B9JGM5_RHIR8</name>
<organism evidence="1 2">
    <name type="scientific">Rhizobium rhizogenes (strain K84 / ATCC BAA-868)</name>
    <name type="common">Agrobacterium radiobacter</name>
    <dbReference type="NCBI Taxonomy" id="311403"/>
    <lineage>
        <taxon>Bacteria</taxon>
        <taxon>Pseudomonadati</taxon>
        <taxon>Pseudomonadota</taxon>
        <taxon>Alphaproteobacteria</taxon>
        <taxon>Hyphomicrobiales</taxon>
        <taxon>Rhizobiaceae</taxon>
        <taxon>Rhizobium/Agrobacterium group</taxon>
        <taxon>Rhizobium</taxon>
    </lineage>
</organism>